<dbReference type="InterPro" id="IPR050951">
    <property type="entry name" value="Retrovirus_Pol_polyprotein"/>
</dbReference>
<dbReference type="OrthoDB" id="430238at2759"/>
<accession>A0A4Y2IS50</accession>
<keyword evidence="3" id="KW-1185">Reference proteome</keyword>
<dbReference type="AlphaFoldDB" id="A0A4Y2IS50"/>
<dbReference type="CDD" id="cd01647">
    <property type="entry name" value="RT_LTR"/>
    <property type="match status" value="1"/>
</dbReference>
<protein>
    <submittedName>
        <fullName evidence="2">Transposon Ty3-G Gag-Pol polyprotein</fullName>
    </submittedName>
</protein>
<dbReference type="InterPro" id="IPR043128">
    <property type="entry name" value="Rev_trsase/Diguanyl_cyclase"/>
</dbReference>
<dbReference type="SUPFAM" id="SSF56672">
    <property type="entry name" value="DNA/RNA polymerases"/>
    <property type="match status" value="1"/>
</dbReference>
<dbReference type="PROSITE" id="PS50878">
    <property type="entry name" value="RT_POL"/>
    <property type="match status" value="1"/>
</dbReference>
<reference evidence="2 3" key="1">
    <citation type="journal article" date="2019" name="Sci. Rep.">
        <title>Orb-weaving spider Araneus ventricosus genome elucidates the spidroin gene catalogue.</title>
        <authorList>
            <person name="Kono N."/>
            <person name="Nakamura H."/>
            <person name="Ohtoshi R."/>
            <person name="Moran D.A.P."/>
            <person name="Shinohara A."/>
            <person name="Yoshida Y."/>
            <person name="Fujiwara M."/>
            <person name="Mori M."/>
            <person name="Tomita M."/>
            <person name="Arakawa K."/>
        </authorList>
    </citation>
    <scope>NUCLEOTIDE SEQUENCE [LARGE SCALE GENOMIC DNA]</scope>
</reference>
<dbReference type="PANTHER" id="PTHR37984:SF9">
    <property type="entry name" value="INTEGRASE CATALYTIC DOMAIN-CONTAINING PROTEIN"/>
    <property type="match status" value="1"/>
</dbReference>
<evidence type="ECO:0000259" key="1">
    <source>
        <dbReference type="PROSITE" id="PS50878"/>
    </source>
</evidence>
<dbReference type="EMBL" id="BGPR01002886">
    <property type="protein sequence ID" value="GBM80485.1"/>
    <property type="molecule type" value="Genomic_DNA"/>
</dbReference>
<sequence>MKGCYSIKLKPGAIPFAITSPRRVPIPILKQTKAELERIVEEKVNTAVLKPTEWCAPVVIVPKSDSNVRICVDLVELNKNAMRELHPLPKAEYTLNLFVGAKMFSKLNANSGFWQIPLEKSSSYLTTFSTPFGRFRFQTVPPGISSAPKHFQRMMSQMLESVPGTQFVTCMVF</sequence>
<dbReference type="PANTHER" id="PTHR37984">
    <property type="entry name" value="PROTEIN CBG26694"/>
    <property type="match status" value="1"/>
</dbReference>
<feature type="domain" description="Reverse transcriptase" evidence="1">
    <location>
        <begin position="42"/>
        <end position="173"/>
    </location>
</feature>
<name>A0A4Y2IS50_ARAVE</name>
<proteinExistence type="predicted"/>
<dbReference type="Pfam" id="PF00078">
    <property type="entry name" value="RVT_1"/>
    <property type="match status" value="1"/>
</dbReference>
<dbReference type="Gene3D" id="3.10.10.10">
    <property type="entry name" value="HIV Type 1 Reverse Transcriptase, subunit A, domain 1"/>
    <property type="match status" value="1"/>
</dbReference>
<dbReference type="Gene3D" id="3.30.70.270">
    <property type="match status" value="1"/>
</dbReference>
<dbReference type="InterPro" id="IPR043502">
    <property type="entry name" value="DNA/RNA_pol_sf"/>
</dbReference>
<evidence type="ECO:0000313" key="3">
    <source>
        <dbReference type="Proteomes" id="UP000499080"/>
    </source>
</evidence>
<dbReference type="Proteomes" id="UP000499080">
    <property type="component" value="Unassembled WGS sequence"/>
</dbReference>
<evidence type="ECO:0000313" key="2">
    <source>
        <dbReference type="EMBL" id="GBM80485.1"/>
    </source>
</evidence>
<dbReference type="InterPro" id="IPR000477">
    <property type="entry name" value="RT_dom"/>
</dbReference>
<gene>
    <name evidence="2" type="primary">TY3B-G_847</name>
    <name evidence="2" type="ORF">AVEN_135181_1</name>
</gene>
<organism evidence="2 3">
    <name type="scientific">Araneus ventricosus</name>
    <name type="common">Orbweaver spider</name>
    <name type="synonym">Epeira ventricosa</name>
    <dbReference type="NCBI Taxonomy" id="182803"/>
    <lineage>
        <taxon>Eukaryota</taxon>
        <taxon>Metazoa</taxon>
        <taxon>Ecdysozoa</taxon>
        <taxon>Arthropoda</taxon>
        <taxon>Chelicerata</taxon>
        <taxon>Arachnida</taxon>
        <taxon>Araneae</taxon>
        <taxon>Araneomorphae</taxon>
        <taxon>Entelegynae</taxon>
        <taxon>Araneoidea</taxon>
        <taxon>Araneidae</taxon>
        <taxon>Araneus</taxon>
    </lineage>
</organism>
<dbReference type="GO" id="GO:0071897">
    <property type="term" value="P:DNA biosynthetic process"/>
    <property type="evidence" value="ECO:0007669"/>
    <property type="project" value="UniProtKB-ARBA"/>
</dbReference>
<comment type="caution">
    <text evidence="2">The sequence shown here is derived from an EMBL/GenBank/DDBJ whole genome shotgun (WGS) entry which is preliminary data.</text>
</comment>